<accession>A0A9J7ASL8</accession>
<protein>
    <submittedName>
        <fullName evidence="1">Uncharacterized protein</fullName>
    </submittedName>
</protein>
<keyword evidence="2" id="KW-1185">Reference proteome</keyword>
<dbReference type="EMBL" id="CP102480">
    <property type="protein sequence ID" value="UUX50174.1"/>
    <property type="molecule type" value="Genomic_DNA"/>
</dbReference>
<proteinExistence type="predicted"/>
<name>A0A9J7ASL8_9PROT</name>
<reference evidence="1" key="1">
    <citation type="submission" date="2022-08" db="EMBL/GenBank/DDBJ databases">
        <title>Nisaea acidiphila sp. nov., isolated from a marine algal debris and emended description of the genus Nisaea Urios et al. 2008.</title>
        <authorList>
            <person name="Kwon K."/>
        </authorList>
    </citation>
    <scope>NUCLEOTIDE SEQUENCE</scope>
    <source>
        <strain evidence="1">MEBiC11861</strain>
    </source>
</reference>
<dbReference type="RefSeq" id="WP_257769247.1">
    <property type="nucleotide sequence ID" value="NZ_CP102480.1"/>
</dbReference>
<dbReference type="KEGG" id="naci:NUH88_00430"/>
<gene>
    <name evidence="1" type="ORF">NUH88_00430</name>
</gene>
<sequence>MIDPNLIGELQKDHKKLLLNKEEAAAFLGDLAALCRQHNVLLRTTDGMIRFSKGFDNSDTRTTFKAALDQGGNVPAAKIAIKG</sequence>
<dbReference type="Proteomes" id="UP001060336">
    <property type="component" value="Chromosome"/>
</dbReference>
<dbReference type="AlphaFoldDB" id="A0A9J7ASL8"/>
<evidence type="ECO:0000313" key="2">
    <source>
        <dbReference type="Proteomes" id="UP001060336"/>
    </source>
</evidence>
<evidence type="ECO:0000313" key="1">
    <source>
        <dbReference type="EMBL" id="UUX50174.1"/>
    </source>
</evidence>
<organism evidence="1 2">
    <name type="scientific">Nisaea acidiphila</name>
    <dbReference type="NCBI Taxonomy" id="1862145"/>
    <lineage>
        <taxon>Bacteria</taxon>
        <taxon>Pseudomonadati</taxon>
        <taxon>Pseudomonadota</taxon>
        <taxon>Alphaproteobacteria</taxon>
        <taxon>Rhodospirillales</taxon>
        <taxon>Thalassobaculaceae</taxon>
        <taxon>Nisaea</taxon>
    </lineage>
</organism>